<dbReference type="Proteomes" id="UP001066276">
    <property type="component" value="Chromosome 7"/>
</dbReference>
<comment type="caution">
    <text evidence="2">The sequence shown here is derived from an EMBL/GenBank/DDBJ whole genome shotgun (WGS) entry which is preliminary data.</text>
</comment>
<dbReference type="AlphaFoldDB" id="A0AAV7PAN1"/>
<evidence type="ECO:0000313" key="3">
    <source>
        <dbReference type="Proteomes" id="UP001066276"/>
    </source>
</evidence>
<reference evidence="2" key="1">
    <citation type="journal article" date="2022" name="bioRxiv">
        <title>Sequencing and chromosome-scale assembly of the giantPleurodeles waltlgenome.</title>
        <authorList>
            <person name="Brown T."/>
            <person name="Elewa A."/>
            <person name="Iarovenko S."/>
            <person name="Subramanian E."/>
            <person name="Araus A.J."/>
            <person name="Petzold A."/>
            <person name="Susuki M."/>
            <person name="Suzuki K.-i.T."/>
            <person name="Hayashi T."/>
            <person name="Toyoda A."/>
            <person name="Oliveira C."/>
            <person name="Osipova E."/>
            <person name="Leigh N.D."/>
            <person name="Simon A."/>
            <person name="Yun M.H."/>
        </authorList>
    </citation>
    <scope>NUCLEOTIDE SEQUENCE</scope>
    <source>
        <strain evidence="2">20211129_DDA</strain>
        <tissue evidence="2">Liver</tissue>
    </source>
</reference>
<sequence length="96" mass="10911">MGTISDASDPDFRVRQRKETTDSQKGVERRESEEEQMEEKTPSRGSRTWGPGGEPNTRTTDFPQVWRTEGREEKFLKSPEINVSKPSHGSAKYGPL</sequence>
<feature type="compositionally biased region" description="Basic and acidic residues" evidence="1">
    <location>
        <begin position="68"/>
        <end position="77"/>
    </location>
</feature>
<proteinExistence type="predicted"/>
<keyword evidence="3" id="KW-1185">Reference proteome</keyword>
<feature type="compositionally biased region" description="Basic and acidic residues" evidence="1">
    <location>
        <begin position="10"/>
        <end position="42"/>
    </location>
</feature>
<dbReference type="EMBL" id="JANPWB010000011">
    <property type="protein sequence ID" value="KAJ1125220.1"/>
    <property type="molecule type" value="Genomic_DNA"/>
</dbReference>
<protein>
    <submittedName>
        <fullName evidence="2">Uncharacterized protein</fullName>
    </submittedName>
</protein>
<name>A0AAV7PAN1_PLEWA</name>
<gene>
    <name evidence="2" type="ORF">NDU88_003654</name>
</gene>
<evidence type="ECO:0000256" key="1">
    <source>
        <dbReference type="SAM" id="MobiDB-lite"/>
    </source>
</evidence>
<accession>A0AAV7PAN1</accession>
<evidence type="ECO:0000313" key="2">
    <source>
        <dbReference type="EMBL" id="KAJ1125220.1"/>
    </source>
</evidence>
<organism evidence="2 3">
    <name type="scientific">Pleurodeles waltl</name>
    <name type="common">Iberian ribbed newt</name>
    <dbReference type="NCBI Taxonomy" id="8319"/>
    <lineage>
        <taxon>Eukaryota</taxon>
        <taxon>Metazoa</taxon>
        <taxon>Chordata</taxon>
        <taxon>Craniata</taxon>
        <taxon>Vertebrata</taxon>
        <taxon>Euteleostomi</taxon>
        <taxon>Amphibia</taxon>
        <taxon>Batrachia</taxon>
        <taxon>Caudata</taxon>
        <taxon>Salamandroidea</taxon>
        <taxon>Salamandridae</taxon>
        <taxon>Pleurodelinae</taxon>
        <taxon>Pleurodeles</taxon>
    </lineage>
</organism>
<feature type="region of interest" description="Disordered" evidence="1">
    <location>
        <begin position="1"/>
        <end position="96"/>
    </location>
</feature>